<dbReference type="InterPro" id="IPR023198">
    <property type="entry name" value="PGP-like_dom2"/>
</dbReference>
<dbReference type="Proteomes" id="UP000070520">
    <property type="component" value="Unassembled WGS sequence"/>
</dbReference>
<gene>
    <name evidence="1" type="ORF">AKJ42_01035</name>
</gene>
<dbReference type="InterPro" id="IPR023214">
    <property type="entry name" value="HAD_sf"/>
</dbReference>
<proteinExistence type="predicted"/>
<dbReference type="GO" id="GO:0005829">
    <property type="term" value="C:cytosol"/>
    <property type="evidence" value="ECO:0007669"/>
    <property type="project" value="TreeGrafter"/>
</dbReference>
<dbReference type="PANTHER" id="PTHR43434">
    <property type="entry name" value="PHOSPHOGLYCOLATE PHOSPHATASE"/>
    <property type="match status" value="1"/>
</dbReference>
<dbReference type="GO" id="GO:0006281">
    <property type="term" value="P:DNA repair"/>
    <property type="evidence" value="ECO:0007669"/>
    <property type="project" value="TreeGrafter"/>
</dbReference>
<dbReference type="InterPro" id="IPR050155">
    <property type="entry name" value="HAD-like_hydrolase_sf"/>
</dbReference>
<dbReference type="PANTHER" id="PTHR43434:SF1">
    <property type="entry name" value="PHOSPHOGLYCOLATE PHOSPHATASE"/>
    <property type="match status" value="1"/>
</dbReference>
<sequence length="228" mass="25875">MLNASAAIFDTDGTLIDTTKRFYTVFCSMIKERGQEPLEWSEFFKHYSEDTLDEIISREAENREEELCDFWLEFLKRYRSIPIPDDYLIEDADVILEKISDAGAKIAVTTSCIIPPPKLEEELEDYGLMKHVDVVVTGENVIEDLVETHHFSKREIFEVALSELEVKPEDSVIIGDYWNDVKAGKELGAKTIAVLTGDMKPEILEDLEPDAILESVGDLFSVVKFSAT</sequence>
<dbReference type="Gene3D" id="3.40.50.1000">
    <property type="entry name" value="HAD superfamily/HAD-like"/>
    <property type="match status" value="1"/>
</dbReference>
<protein>
    <recommendedName>
        <fullName evidence="3">HAD family hydrolase</fullName>
    </recommendedName>
</protein>
<dbReference type="EMBL" id="LHXW01000006">
    <property type="protein sequence ID" value="KXB00354.1"/>
    <property type="molecule type" value="Genomic_DNA"/>
</dbReference>
<dbReference type="GO" id="GO:0008967">
    <property type="term" value="F:phosphoglycolate phosphatase activity"/>
    <property type="evidence" value="ECO:0007669"/>
    <property type="project" value="TreeGrafter"/>
</dbReference>
<dbReference type="AlphaFoldDB" id="A0A133V1M8"/>
<accession>A0A133V1M8</accession>
<evidence type="ECO:0008006" key="3">
    <source>
        <dbReference type="Google" id="ProtNLM"/>
    </source>
</evidence>
<reference evidence="1 2" key="1">
    <citation type="journal article" date="2016" name="Sci. Rep.">
        <title>Metabolic traits of an uncultured archaeal lineage -MSBL1- from brine pools of the Red Sea.</title>
        <authorList>
            <person name="Mwirichia R."/>
            <person name="Alam I."/>
            <person name="Rashid M."/>
            <person name="Vinu M."/>
            <person name="Ba-Alawi W."/>
            <person name="Anthony Kamau A."/>
            <person name="Kamanda Ngugi D."/>
            <person name="Goker M."/>
            <person name="Klenk H.P."/>
            <person name="Bajic V."/>
            <person name="Stingl U."/>
        </authorList>
    </citation>
    <scope>NUCLEOTIDE SEQUENCE [LARGE SCALE GENOMIC DNA]</scope>
    <source>
        <strain evidence="1">SCGC-AAA261C02</strain>
    </source>
</reference>
<dbReference type="SFLD" id="SFLDS00003">
    <property type="entry name" value="Haloacid_Dehalogenase"/>
    <property type="match status" value="1"/>
</dbReference>
<organism evidence="1 2">
    <name type="scientific">candidate division MSBL1 archaeon SCGC-AAA261C02</name>
    <dbReference type="NCBI Taxonomy" id="1698272"/>
    <lineage>
        <taxon>Archaea</taxon>
        <taxon>Methanobacteriati</taxon>
        <taxon>Methanobacteriota</taxon>
        <taxon>candidate division MSBL1</taxon>
    </lineage>
</organism>
<evidence type="ECO:0000313" key="2">
    <source>
        <dbReference type="Proteomes" id="UP000070520"/>
    </source>
</evidence>
<comment type="caution">
    <text evidence="1">The sequence shown here is derived from an EMBL/GenBank/DDBJ whole genome shotgun (WGS) entry which is preliminary data.</text>
</comment>
<dbReference type="Pfam" id="PF13419">
    <property type="entry name" value="HAD_2"/>
    <property type="match status" value="1"/>
</dbReference>
<name>A0A133V1M8_9EURY</name>
<dbReference type="SUPFAM" id="SSF56784">
    <property type="entry name" value="HAD-like"/>
    <property type="match status" value="1"/>
</dbReference>
<dbReference type="InterPro" id="IPR041492">
    <property type="entry name" value="HAD_2"/>
</dbReference>
<evidence type="ECO:0000313" key="1">
    <source>
        <dbReference type="EMBL" id="KXB00354.1"/>
    </source>
</evidence>
<dbReference type="Gene3D" id="1.10.150.240">
    <property type="entry name" value="Putative phosphatase, domain 2"/>
    <property type="match status" value="1"/>
</dbReference>
<dbReference type="SFLD" id="SFLDG01129">
    <property type="entry name" value="C1.5:_HAD__Beta-PGM__Phosphata"/>
    <property type="match status" value="1"/>
</dbReference>
<dbReference type="InterPro" id="IPR036412">
    <property type="entry name" value="HAD-like_sf"/>
</dbReference>
<keyword evidence="2" id="KW-1185">Reference proteome</keyword>